<dbReference type="GO" id="GO:0003755">
    <property type="term" value="F:peptidyl-prolyl cis-trans isomerase activity"/>
    <property type="evidence" value="ECO:0007669"/>
    <property type="project" value="UniProtKB-EC"/>
</dbReference>
<evidence type="ECO:0000313" key="15">
    <source>
        <dbReference type="Proteomes" id="UP000809621"/>
    </source>
</evidence>
<evidence type="ECO:0000256" key="4">
    <source>
        <dbReference type="ARBA" id="ARBA00022692"/>
    </source>
</evidence>
<dbReference type="InterPro" id="IPR000297">
    <property type="entry name" value="PPIase_PpiC"/>
</dbReference>
<protein>
    <recommendedName>
        <fullName evidence="9">Periplasmic chaperone PpiD</fullName>
    </recommendedName>
    <alternativeName>
        <fullName evidence="10">Periplasmic folding chaperone</fullName>
    </alternativeName>
</protein>
<evidence type="ECO:0000256" key="10">
    <source>
        <dbReference type="ARBA" id="ARBA00042775"/>
    </source>
</evidence>
<dbReference type="Gene3D" id="3.10.50.40">
    <property type="match status" value="1"/>
</dbReference>
<dbReference type="InterPro" id="IPR046357">
    <property type="entry name" value="PPIase_dom_sf"/>
</dbReference>
<comment type="subcellular location">
    <subcellularLocation>
        <location evidence="1">Cell inner membrane</location>
        <topology evidence="1">Single-pass type II membrane protein</topology>
        <orientation evidence="1">Periplasmic side</orientation>
    </subcellularLocation>
</comment>
<evidence type="ECO:0000256" key="9">
    <source>
        <dbReference type="ARBA" id="ARBA00040743"/>
    </source>
</evidence>
<evidence type="ECO:0000256" key="6">
    <source>
        <dbReference type="ARBA" id="ARBA00023136"/>
    </source>
</evidence>
<keyword evidence="11" id="KW-0697">Rotamase</keyword>
<evidence type="ECO:0000256" key="8">
    <source>
        <dbReference type="ARBA" id="ARBA00038408"/>
    </source>
</evidence>
<dbReference type="PANTHER" id="PTHR47529">
    <property type="entry name" value="PEPTIDYL-PROLYL CIS-TRANS ISOMERASE D"/>
    <property type="match status" value="1"/>
</dbReference>
<keyword evidence="11 14" id="KW-0413">Isomerase</keyword>
<gene>
    <name evidence="14" type="primary">ppiD</name>
    <name evidence="14" type="ORF">JQC93_07995</name>
</gene>
<dbReference type="Pfam" id="PF13616">
    <property type="entry name" value="Rotamase_3"/>
    <property type="match status" value="1"/>
</dbReference>
<dbReference type="Pfam" id="PF13624">
    <property type="entry name" value="SurA_N_3"/>
    <property type="match status" value="1"/>
</dbReference>
<evidence type="ECO:0000256" key="5">
    <source>
        <dbReference type="ARBA" id="ARBA00022989"/>
    </source>
</evidence>
<keyword evidence="5 12" id="KW-1133">Transmembrane helix</keyword>
<dbReference type="SUPFAM" id="SSF109998">
    <property type="entry name" value="Triger factor/SurA peptide-binding domain-like"/>
    <property type="match status" value="1"/>
</dbReference>
<evidence type="ECO:0000313" key="14">
    <source>
        <dbReference type="EMBL" id="MBM7036355.1"/>
    </source>
</evidence>
<evidence type="ECO:0000256" key="3">
    <source>
        <dbReference type="ARBA" id="ARBA00022519"/>
    </source>
</evidence>
<accession>A0ABS2HFN0</accession>
<dbReference type="PROSITE" id="PS50198">
    <property type="entry name" value="PPIC_PPIASE_2"/>
    <property type="match status" value="1"/>
</dbReference>
<dbReference type="NCBIfam" id="NF008054">
    <property type="entry name" value="PRK10788.1"/>
    <property type="match status" value="1"/>
</dbReference>
<proteinExistence type="inferred from homology"/>
<dbReference type="InterPro" id="IPR052029">
    <property type="entry name" value="PpiD_chaperone"/>
</dbReference>
<evidence type="ECO:0000256" key="12">
    <source>
        <dbReference type="SAM" id="Phobius"/>
    </source>
</evidence>
<dbReference type="Gene3D" id="1.10.4030.10">
    <property type="entry name" value="Porin chaperone SurA, peptide-binding domain"/>
    <property type="match status" value="1"/>
</dbReference>
<comment type="caution">
    <text evidence="14">The sequence shown here is derived from an EMBL/GenBank/DDBJ whole genome shotgun (WGS) entry which is preliminary data.</text>
</comment>
<keyword evidence="15" id="KW-1185">Reference proteome</keyword>
<dbReference type="InterPro" id="IPR023058">
    <property type="entry name" value="PPIase_PpiC_CS"/>
</dbReference>
<dbReference type="EMBL" id="JAFEUM010000002">
    <property type="protein sequence ID" value="MBM7036355.1"/>
    <property type="molecule type" value="Genomic_DNA"/>
</dbReference>
<dbReference type="RefSeq" id="WP_205157925.1">
    <property type="nucleotide sequence ID" value="NZ_JAFEUM010000002.1"/>
</dbReference>
<name>A0ABS2HFN0_9VIBR</name>
<evidence type="ECO:0000256" key="1">
    <source>
        <dbReference type="ARBA" id="ARBA00004382"/>
    </source>
</evidence>
<keyword evidence="2" id="KW-1003">Cell membrane</keyword>
<organism evidence="14 15">
    <name type="scientific">Vibrio ulleungensis</name>
    <dbReference type="NCBI Taxonomy" id="2807619"/>
    <lineage>
        <taxon>Bacteria</taxon>
        <taxon>Pseudomonadati</taxon>
        <taxon>Pseudomonadota</taxon>
        <taxon>Gammaproteobacteria</taxon>
        <taxon>Vibrionales</taxon>
        <taxon>Vibrionaceae</taxon>
        <taxon>Vibrio</taxon>
    </lineage>
</organism>
<evidence type="ECO:0000259" key="13">
    <source>
        <dbReference type="PROSITE" id="PS50198"/>
    </source>
</evidence>
<evidence type="ECO:0000256" key="11">
    <source>
        <dbReference type="PROSITE-ProRule" id="PRU00278"/>
    </source>
</evidence>
<comment type="similarity">
    <text evidence="8">Belongs to the PpiD chaperone family.</text>
</comment>
<dbReference type="PROSITE" id="PS01096">
    <property type="entry name" value="PPIC_PPIASE_1"/>
    <property type="match status" value="1"/>
</dbReference>
<dbReference type="Proteomes" id="UP000809621">
    <property type="component" value="Unassembled WGS sequence"/>
</dbReference>
<evidence type="ECO:0000256" key="7">
    <source>
        <dbReference type="ARBA" id="ARBA00023186"/>
    </source>
</evidence>
<keyword evidence="3" id="KW-0997">Cell inner membrane</keyword>
<feature type="transmembrane region" description="Helical" evidence="12">
    <location>
        <begin position="12"/>
        <end position="35"/>
    </location>
</feature>
<feature type="domain" description="PpiC" evidence="13">
    <location>
        <begin position="268"/>
        <end position="361"/>
    </location>
</feature>
<dbReference type="PANTHER" id="PTHR47529:SF1">
    <property type="entry name" value="PERIPLASMIC CHAPERONE PPID"/>
    <property type="match status" value="1"/>
</dbReference>
<keyword evidence="7" id="KW-0143">Chaperone</keyword>
<sequence length="617" mass="68466">MMERLREGVNSIAVKIILGLIILSFVFAGVGSYIVGGNANVAATVGNVDIARGEFEQAYQNERNRLQAQNSDYFNALLGDPTYVEQLRRSVLQRMVNQALLEQQADELGLRISDQQVRDLIVTMPQFQNNGRFDQEVYQSFLRRAGFTPDSFAEYLRRDMVRAQLAGALANTDFVLPSEIAITSGLISQTRDIRTLEIDVNQLAETVDINDEQIQQYYDDNAQRFTRPEQYRISYVELSAQQLQEEFAPTDDEVEDYYQDNLSSFSTEEQRQVAHILIQGDDEATAQSILDELNAGADFAQLAEDKSQDLGSAEEGGDLGWIEKGVMDPAFEDAAFALTAVGDMTGLVKSDFGYHIIKLNALKEPQAKPLAEIKDELKAELSGQRAVDEFYSLLTELETVAFEFPDSLDDAATAIGADVTTTDFVSAYELPELLRNQEISNALTSEEVKFDGLNSEVIEVGSEHVVVVRIEEAREQTVLPLEDVKADVESQLMFTLAREQADALALEVIDALSAGDETILADNNLSFNDVSTVDRGSEFADVVFAMPRPTEQSQFAQTQSLIGNVVVVELSKVNDVISSDFNQQIEAQLSQTFQGQEQQGLVSQLAETTEIEYFIGE</sequence>
<keyword evidence="6 12" id="KW-0472">Membrane</keyword>
<reference evidence="14 15" key="1">
    <citation type="submission" date="2021-02" db="EMBL/GenBank/DDBJ databases">
        <authorList>
            <person name="Park J.-S."/>
        </authorList>
    </citation>
    <scope>NUCLEOTIDE SEQUENCE [LARGE SCALE GENOMIC DNA]</scope>
    <source>
        <strain evidence="14 15">188UL20-2</strain>
    </source>
</reference>
<keyword evidence="4 12" id="KW-0812">Transmembrane</keyword>
<evidence type="ECO:0000256" key="2">
    <source>
        <dbReference type="ARBA" id="ARBA00022475"/>
    </source>
</evidence>
<dbReference type="InterPro" id="IPR027304">
    <property type="entry name" value="Trigger_fact/SurA_dom_sf"/>
</dbReference>
<dbReference type="SUPFAM" id="SSF54534">
    <property type="entry name" value="FKBP-like"/>
    <property type="match status" value="1"/>
</dbReference>